<dbReference type="InterPro" id="IPR036188">
    <property type="entry name" value="FAD/NAD-bd_sf"/>
</dbReference>
<keyword evidence="8" id="KW-1185">Reference proteome</keyword>
<dbReference type="PRINTS" id="PR00411">
    <property type="entry name" value="PNDRDTASEI"/>
</dbReference>
<dbReference type="InterPro" id="IPR016156">
    <property type="entry name" value="FAD/NAD-linked_Rdtase_dimer_sf"/>
</dbReference>
<feature type="domain" description="Reductase C-terminal" evidence="6">
    <location>
        <begin position="328"/>
        <end position="411"/>
    </location>
</feature>
<proteinExistence type="predicted"/>
<feature type="domain" description="FAD/NAD(P)-binding" evidence="5">
    <location>
        <begin position="9"/>
        <end position="309"/>
    </location>
</feature>
<evidence type="ECO:0000313" key="7">
    <source>
        <dbReference type="EMBL" id="PVX84796.1"/>
    </source>
</evidence>
<keyword evidence="2" id="KW-0285">Flavoprotein</keyword>
<dbReference type="RefSeq" id="WP_116610755.1">
    <property type="nucleotide sequence ID" value="NZ_CAJZAT010000204.1"/>
</dbReference>
<evidence type="ECO:0000256" key="4">
    <source>
        <dbReference type="ARBA" id="ARBA00023002"/>
    </source>
</evidence>
<protein>
    <submittedName>
        <fullName evidence="7">3-phenylpropionate/trans-cinnamate dioxygenase ferredoxin reductase subunit</fullName>
    </submittedName>
</protein>
<comment type="cofactor">
    <cofactor evidence="1">
        <name>FAD</name>
        <dbReference type="ChEBI" id="CHEBI:57692"/>
    </cofactor>
</comment>
<keyword evidence="4" id="KW-0560">Oxidoreductase</keyword>
<dbReference type="GO" id="GO:0051213">
    <property type="term" value="F:dioxygenase activity"/>
    <property type="evidence" value="ECO:0007669"/>
    <property type="project" value="UniProtKB-KW"/>
</dbReference>
<name>A0ABX5KSX6_9BURK</name>
<dbReference type="InterPro" id="IPR028202">
    <property type="entry name" value="Reductase_C"/>
</dbReference>
<dbReference type="SUPFAM" id="SSF55424">
    <property type="entry name" value="FAD/NAD-linked reductases, dimerisation (C-terminal) domain"/>
    <property type="match status" value="1"/>
</dbReference>
<reference evidence="7 8" key="1">
    <citation type="submission" date="2018-05" db="EMBL/GenBank/DDBJ databases">
        <title>Genomic Encyclopedia of Type Strains, Phase IV (KMG-V): Genome sequencing to study the core and pangenomes of soil and plant-associated prokaryotes.</title>
        <authorList>
            <person name="Whitman W."/>
        </authorList>
    </citation>
    <scope>NUCLEOTIDE SEQUENCE [LARGE SCALE GENOMIC DNA]</scope>
    <source>
        <strain evidence="7 8">SCZa-39</strain>
    </source>
</reference>
<sequence length="412" mass="42971">MANASTDFHDVLIVGAGHAGAHCAAALRQFGLTGTIGLVSDEAHLPYERPPLSKDYLGGAKAFEQMGLQPASFWRDRNIALLGGRSVTSVDAARHVVTCADGGTLAYGKLVWAAGGRARRLSCAGADLRGLHVIRTRDDVDGLKAELDEARRVVVIGGGFIGLEAAAALRKQGKDVSVVEAFERVLARVTGETLSAFMQDQHRARGVEICLGAKVEALSGEAGRVKRVELHDGRSLPADLVIVGIGIEPCVEPLRAAGIGGPAGVDVDAQCRTALDDVYAIGDCARHANAFAGRAALRIESVQNAVDQATLVAGDIVGRPMPKAAPPWFWSTQYDIRIQMAGLSGGHDKAVVRGDPASGSFSVAYLRDGALIAIDCVNATKDFVQGRSALAKGLRPDCAALADASVPLSSLS</sequence>
<dbReference type="PANTHER" id="PTHR43557">
    <property type="entry name" value="APOPTOSIS-INDUCING FACTOR 1"/>
    <property type="match status" value="1"/>
</dbReference>
<organism evidence="7 8">
    <name type="scientific">Paraburkholderia unamae</name>
    <dbReference type="NCBI Taxonomy" id="219649"/>
    <lineage>
        <taxon>Bacteria</taxon>
        <taxon>Pseudomonadati</taxon>
        <taxon>Pseudomonadota</taxon>
        <taxon>Betaproteobacteria</taxon>
        <taxon>Burkholderiales</taxon>
        <taxon>Burkholderiaceae</taxon>
        <taxon>Paraburkholderia</taxon>
    </lineage>
</organism>
<dbReference type="EMBL" id="QEOB01000004">
    <property type="protein sequence ID" value="PVX84796.1"/>
    <property type="molecule type" value="Genomic_DNA"/>
</dbReference>
<gene>
    <name evidence="7" type="ORF">C7402_10439</name>
</gene>
<dbReference type="InterPro" id="IPR050446">
    <property type="entry name" value="FAD-oxidoreductase/Apoptosis"/>
</dbReference>
<comment type="caution">
    <text evidence="7">The sequence shown here is derived from an EMBL/GenBank/DDBJ whole genome shotgun (WGS) entry which is preliminary data.</text>
</comment>
<dbReference type="Pfam" id="PF07992">
    <property type="entry name" value="Pyr_redox_2"/>
    <property type="match status" value="1"/>
</dbReference>
<dbReference type="Gene3D" id="3.50.50.60">
    <property type="entry name" value="FAD/NAD(P)-binding domain"/>
    <property type="match status" value="2"/>
</dbReference>
<dbReference type="Pfam" id="PF14759">
    <property type="entry name" value="Reductase_C"/>
    <property type="match status" value="1"/>
</dbReference>
<dbReference type="PANTHER" id="PTHR43557:SF2">
    <property type="entry name" value="RIESKE DOMAIN-CONTAINING PROTEIN-RELATED"/>
    <property type="match status" value="1"/>
</dbReference>
<dbReference type="Proteomes" id="UP000245712">
    <property type="component" value="Unassembled WGS sequence"/>
</dbReference>
<evidence type="ECO:0000256" key="1">
    <source>
        <dbReference type="ARBA" id="ARBA00001974"/>
    </source>
</evidence>
<keyword evidence="7" id="KW-0223">Dioxygenase</keyword>
<evidence type="ECO:0000256" key="2">
    <source>
        <dbReference type="ARBA" id="ARBA00022630"/>
    </source>
</evidence>
<evidence type="ECO:0000313" key="8">
    <source>
        <dbReference type="Proteomes" id="UP000245712"/>
    </source>
</evidence>
<dbReference type="Gene3D" id="3.30.390.30">
    <property type="match status" value="1"/>
</dbReference>
<evidence type="ECO:0000256" key="3">
    <source>
        <dbReference type="ARBA" id="ARBA00022827"/>
    </source>
</evidence>
<dbReference type="PRINTS" id="PR00368">
    <property type="entry name" value="FADPNR"/>
</dbReference>
<accession>A0ABX5KSX6</accession>
<keyword evidence="3" id="KW-0274">FAD</keyword>
<evidence type="ECO:0000259" key="6">
    <source>
        <dbReference type="Pfam" id="PF14759"/>
    </source>
</evidence>
<dbReference type="InterPro" id="IPR023753">
    <property type="entry name" value="FAD/NAD-binding_dom"/>
</dbReference>
<evidence type="ECO:0000259" key="5">
    <source>
        <dbReference type="Pfam" id="PF07992"/>
    </source>
</evidence>
<dbReference type="SUPFAM" id="SSF51905">
    <property type="entry name" value="FAD/NAD(P)-binding domain"/>
    <property type="match status" value="1"/>
</dbReference>